<accession>Q4PK68</accession>
<dbReference type="PANTHER" id="PTHR43802">
    <property type="entry name" value="ENOYL-COA HYDRATASE"/>
    <property type="match status" value="1"/>
</dbReference>
<dbReference type="GO" id="GO:0003824">
    <property type="term" value="F:catalytic activity"/>
    <property type="evidence" value="ECO:0007669"/>
    <property type="project" value="UniProtKB-ARBA"/>
</dbReference>
<dbReference type="InterPro" id="IPR001753">
    <property type="entry name" value="Enoyl-CoA_hydra/iso"/>
</dbReference>
<reference evidence="3" key="1">
    <citation type="journal article" date="2005" name="PLoS Biol.">
        <title>New insights into metabolic properties of marine bacteria encoding proteorhodopsins.</title>
        <authorList>
            <person name="Sabehi G."/>
            <person name="Loy A."/>
            <person name="Jung K.H."/>
            <person name="Partha R."/>
            <person name="Spudich J.L."/>
            <person name="Isaacson T."/>
            <person name="Hirschberg J."/>
            <person name="Wagner M."/>
            <person name="Beja O."/>
        </authorList>
    </citation>
    <scope>NUCLEOTIDE SEQUENCE</scope>
</reference>
<dbReference type="AlphaFoldDB" id="Q4PK68"/>
<comment type="similarity">
    <text evidence="1">Belongs to the enoyl-CoA hydratase/isomerase family.</text>
</comment>
<protein>
    <submittedName>
        <fullName evidence="3">Putative enoyl-CoA hydratase</fullName>
    </submittedName>
</protein>
<dbReference type="Gene3D" id="3.90.226.10">
    <property type="entry name" value="2-enoyl-CoA Hydratase, Chain A, domain 1"/>
    <property type="match status" value="1"/>
</dbReference>
<sequence length="266" mass="29173">MSNKDLVLYEDLKNGVGLVKLNRPERLNAITPALSARLKEILDQACADDSIKVIVLTGEGRGFTAGADMDGLASTSEGKSDSSEKSKDDEPWKGFSYVRNLDKPVIAAINGPAAGVGFILSLYCDIRFASETAVFSTAFSKRGLIAEWGVGWMLSRIIGLSHANDLLFSARKFDGKEAERIGLVNKAIPADSFMDEVIAYAEDLAKNVSPRSVKIMKEQMYASLEESFDDHIQKAFKKMVESFGSDDFKEGVKHFIEKRPANFTGK</sequence>
<dbReference type="EMBL" id="DQ077554">
    <property type="protein sequence ID" value="AAY82638.1"/>
    <property type="molecule type" value="Genomic_DNA"/>
</dbReference>
<dbReference type="InterPro" id="IPR029045">
    <property type="entry name" value="ClpP/crotonase-like_dom_sf"/>
</dbReference>
<dbReference type="CDD" id="cd06558">
    <property type="entry name" value="crotonase-like"/>
    <property type="match status" value="1"/>
</dbReference>
<organism evidence="3">
    <name type="scientific">uncultured bacterium MedeBAC49C08</name>
    <dbReference type="NCBI Taxonomy" id="332274"/>
    <lineage>
        <taxon>Bacteria</taxon>
        <taxon>environmental samples</taxon>
    </lineage>
</organism>
<dbReference type="PANTHER" id="PTHR43802:SF1">
    <property type="entry name" value="IP11341P-RELATED"/>
    <property type="match status" value="1"/>
</dbReference>
<evidence type="ECO:0000256" key="1">
    <source>
        <dbReference type="ARBA" id="ARBA00005254"/>
    </source>
</evidence>
<proteinExistence type="inferred from homology"/>
<feature type="region of interest" description="Disordered" evidence="2">
    <location>
        <begin position="67"/>
        <end position="90"/>
    </location>
</feature>
<dbReference type="Pfam" id="PF00378">
    <property type="entry name" value="ECH_1"/>
    <property type="match status" value="1"/>
</dbReference>
<dbReference type="SUPFAM" id="SSF52096">
    <property type="entry name" value="ClpP/crotonase"/>
    <property type="match status" value="1"/>
</dbReference>
<evidence type="ECO:0000256" key="2">
    <source>
        <dbReference type="SAM" id="MobiDB-lite"/>
    </source>
</evidence>
<evidence type="ECO:0000313" key="3">
    <source>
        <dbReference type="EMBL" id="AAY82638.1"/>
    </source>
</evidence>
<name>Q4PK68_9BACT</name>
<feature type="compositionally biased region" description="Basic and acidic residues" evidence="2">
    <location>
        <begin position="78"/>
        <end position="90"/>
    </location>
</feature>